<dbReference type="PANTHER" id="PTHR30483">
    <property type="entry name" value="LEUCINE-SPECIFIC-BINDING PROTEIN"/>
    <property type="match status" value="1"/>
</dbReference>
<gene>
    <name evidence="5" type="ORF">SAMN05216577_14722</name>
</gene>
<evidence type="ECO:0000259" key="4">
    <source>
        <dbReference type="Pfam" id="PF13458"/>
    </source>
</evidence>
<feature type="domain" description="Leucine-binding protein" evidence="4">
    <location>
        <begin position="32"/>
        <end position="365"/>
    </location>
</feature>
<dbReference type="AlphaFoldDB" id="A0AAQ1KNP2"/>
<name>A0AAQ1KNP2_9PSED</name>
<dbReference type="PANTHER" id="PTHR30483:SF6">
    <property type="entry name" value="PERIPLASMIC BINDING PROTEIN OF ABC TRANSPORTER FOR NATURAL AMINO ACIDS"/>
    <property type="match status" value="1"/>
</dbReference>
<keyword evidence="2 3" id="KW-0732">Signal</keyword>
<dbReference type="InterPro" id="IPR028081">
    <property type="entry name" value="Leu-bd"/>
</dbReference>
<comment type="caution">
    <text evidence="5">The sequence shown here is derived from an EMBL/GenBank/DDBJ whole genome shotgun (WGS) entry which is preliminary data.</text>
</comment>
<dbReference type="Pfam" id="PF13458">
    <property type="entry name" value="Peripla_BP_6"/>
    <property type="match status" value="1"/>
</dbReference>
<evidence type="ECO:0000313" key="5">
    <source>
        <dbReference type="EMBL" id="SFD92801.1"/>
    </source>
</evidence>
<evidence type="ECO:0000256" key="1">
    <source>
        <dbReference type="ARBA" id="ARBA00010062"/>
    </source>
</evidence>
<evidence type="ECO:0000256" key="3">
    <source>
        <dbReference type="SAM" id="SignalP"/>
    </source>
</evidence>
<evidence type="ECO:0000256" key="2">
    <source>
        <dbReference type="ARBA" id="ARBA00022729"/>
    </source>
</evidence>
<dbReference type="Proteomes" id="UP000183385">
    <property type="component" value="Unassembled WGS sequence"/>
</dbReference>
<feature type="signal peptide" evidence="3">
    <location>
        <begin position="1"/>
        <end position="28"/>
    </location>
</feature>
<feature type="chain" id="PRO_5042965462" evidence="3">
    <location>
        <begin position="29"/>
        <end position="400"/>
    </location>
</feature>
<protein>
    <submittedName>
        <fullName evidence="5">Branched-chain amino acid transport system substrate-binding protein</fullName>
    </submittedName>
</protein>
<evidence type="ECO:0000313" key="6">
    <source>
        <dbReference type="Proteomes" id="UP000183385"/>
    </source>
</evidence>
<comment type="similarity">
    <text evidence="1">Belongs to the leucine-binding protein family.</text>
</comment>
<keyword evidence="6" id="KW-1185">Reference proteome</keyword>
<reference evidence="5 6" key="1">
    <citation type="submission" date="2016-10" db="EMBL/GenBank/DDBJ databases">
        <authorList>
            <person name="Varghese N."/>
            <person name="Submissions S."/>
        </authorList>
    </citation>
    <scope>NUCLEOTIDE SEQUENCE [LARGE SCALE GENOMIC DNA]</scope>
    <source>
        <strain evidence="5 6">LMG 18378</strain>
    </source>
</reference>
<accession>A0AAQ1KNP2</accession>
<sequence length="400" mass="41935">MKKINKKVVSLACSLFIGISSVSSQASADEVIKLGMSLILSGSAGNWGIGSKWLCDEAAKEVAAAGGVKVSGHVYNFQCVAYDNKYNAADGAKVAQTLLSKDNVKYVVAAHGTATARALQSLSERRGVLMFTSAWGESLKGPKYPLTFTLNNGPREIVAPLVRYVKSANPQIRTVVLLNPNDASGKEVEAVTRQAWEAAGVKVIASDWFERGTSEFQPVAAKLAALKPDVVDLCASPAADSGRVFKELAALGWNGVKVNQIGTSAAGLLVTGQGAVENLYMGFATPQGGAIDKHRAYLNEGVRALTGEDVNPIQIASYDGVKALAAAMQKAQSIEPGAVAAALPKVTFDSFYGPAAFGGAATYGTPQQILIPAIVAQLKGNQLVEIERIQPQELSARLAD</sequence>
<dbReference type="EMBL" id="FOLS01000047">
    <property type="protein sequence ID" value="SFD92801.1"/>
    <property type="molecule type" value="Genomic_DNA"/>
</dbReference>
<proteinExistence type="inferred from homology"/>
<dbReference type="Gene3D" id="3.40.50.2300">
    <property type="match status" value="2"/>
</dbReference>
<dbReference type="InterPro" id="IPR051010">
    <property type="entry name" value="BCAA_transport"/>
</dbReference>
<dbReference type="SUPFAM" id="SSF53822">
    <property type="entry name" value="Periplasmic binding protein-like I"/>
    <property type="match status" value="1"/>
</dbReference>
<dbReference type="CDD" id="cd06336">
    <property type="entry name" value="PBP1_ABC_ligand_binding-like"/>
    <property type="match status" value="1"/>
</dbReference>
<organism evidence="5 6">
    <name type="scientific">Pseudomonas citronellolis</name>
    <dbReference type="NCBI Taxonomy" id="53408"/>
    <lineage>
        <taxon>Bacteria</taxon>
        <taxon>Pseudomonadati</taxon>
        <taxon>Pseudomonadota</taxon>
        <taxon>Gammaproteobacteria</taxon>
        <taxon>Pseudomonadales</taxon>
        <taxon>Pseudomonadaceae</taxon>
        <taxon>Pseudomonas</taxon>
    </lineage>
</organism>
<dbReference type="InterPro" id="IPR028082">
    <property type="entry name" value="Peripla_BP_I"/>
</dbReference>